<proteinExistence type="predicted"/>
<dbReference type="Proteomes" id="UP001642360">
    <property type="component" value="Unassembled WGS sequence"/>
</dbReference>
<evidence type="ECO:0000313" key="1">
    <source>
        <dbReference type="EMBL" id="CAK9181594.1"/>
    </source>
</evidence>
<organism evidence="1 2">
    <name type="scientific">Ilex paraguariensis</name>
    <name type="common">yerba mate</name>
    <dbReference type="NCBI Taxonomy" id="185542"/>
    <lineage>
        <taxon>Eukaryota</taxon>
        <taxon>Viridiplantae</taxon>
        <taxon>Streptophyta</taxon>
        <taxon>Embryophyta</taxon>
        <taxon>Tracheophyta</taxon>
        <taxon>Spermatophyta</taxon>
        <taxon>Magnoliopsida</taxon>
        <taxon>eudicotyledons</taxon>
        <taxon>Gunneridae</taxon>
        <taxon>Pentapetalae</taxon>
        <taxon>asterids</taxon>
        <taxon>campanulids</taxon>
        <taxon>Aquifoliales</taxon>
        <taxon>Aquifoliaceae</taxon>
        <taxon>Ilex</taxon>
    </lineage>
</organism>
<keyword evidence="2" id="KW-1185">Reference proteome</keyword>
<comment type="caution">
    <text evidence="1">The sequence shown here is derived from an EMBL/GenBank/DDBJ whole genome shotgun (WGS) entry which is preliminary data.</text>
</comment>
<accession>A0ABC8UL39</accession>
<reference evidence="1 2" key="1">
    <citation type="submission" date="2024-02" db="EMBL/GenBank/DDBJ databases">
        <authorList>
            <person name="Vignale AGUSTIN F."/>
            <person name="Sosa J E."/>
            <person name="Modenutti C."/>
        </authorList>
    </citation>
    <scope>NUCLEOTIDE SEQUENCE [LARGE SCALE GENOMIC DNA]</scope>
</reference>
<gene>
    <name evidence="1" type="ORF">ILEXP_LOCUS51667</name>
</gene>
<evidence type="ECO:0000313" key="2">
    <source>
        <dbReference type="Proteomes" id="UP001642360"/>
    </source>
</evidence>
<sequence>MLWFKSNDVKLAGNFTFERLNSNMFLEKSTFCIVLFLPNRNDMSPTSLLREKSSSVKFKSPKDFGTVPANGEEIKRFSKVFQFSNGGRDGSVQVGEFSELKVFEKREITDGSRNLAGQVPSKDGESNDTACVEVTIQTRPITAINLWVP</sequence>
<protein>
    <submittedName>
        <fullName evidence="1">Uncharacterized protein</fullName>
    </submittedName>
</protein>
<dbReference type="AlphaFoldDB" id="A0ABC8UL39"/>
<name>A0ABC8UL39_9AQUA</name>
<dbReference type="EMBL" id="CAUOFW020008091">
    <property type="protein sequence ID" value="CAK9181594.1"/>
    <property type="molecule type" value="Genomic_DNA"/>
</dbReference>